<reference evidence="2" key="1">
    <citation type="submission" date="2022-07" db="EMBL/GenBank/DDBJ databases">
        <title>Phylogenomic reconstructions and comparative analyses of Kickxellomycotina fungi.</title>
        <authorList>
            <person name="Reynolds N.K."/>
            <person name="Stajich J.E."/>
            <person name="Barry K."/>
            <person name="Grigoriev I.V."/>
            <person name="Crous P."/>
            <person name="Smith M.E."/>
        </authorList>
    </citation>
    <scope>NUCLEOTIDE SEQUENCE</scope>
    <source>
        <strain evidence="2">BCRC 34489</strain>
    </source>
</reference>
<sequence>MDIEYLGPTRYDYGDSDSDSEPADTPRAPPITVRLKRSLTPPTTLVLSPYTPPHAQPLGLIHTPVNSPTTHPLGLTPSMTQSPLFQLTPATMHLSLDPQAIPLDLLHPWVLALCSRVGMRRIVVVSCSNTADQRFRSPAVLAGKVVTGLPAAVMNYADARGIPCRHVVDKEVLLSDQEIDALFASPIEQDVPQDSGDGADTLSREVSAALYV</sequence>
<protein>
    <submittedName>
        <fullName evidence="2">Uncharacterized protein</fullName>
    </submittedName>
</protein>
<dbReference type="EMBL" id="JANBUM010000096">
    <property type="protein sequence ID" value="KAJ2785091.1"/>
    <property type="molecule type" value="Genomic_DNA"/>
</dbReference>
<comment type="caution">
    <text evidence="2">The sequence shown here is derived from an EMBL/GenBank/DDBJ whole genome shotgun (WGS) entry which is preliminary data.</text>
</comment>
<accession>A0A9W8HHF9</accession>
<organism evidence="2 3">
    <name type="scientific">Coemansia interrupta</name>
    <dbReference type="NCBI Taxonomy" id="1126814"/>
    <lineage>
        <taxon>Eukaryota</taxon>
        <taxon>Fungi</taxon>
        <taxon>Fungi incertae sedis</taxon>
        <taxon>Zoopagomycota</taxon>
        <taxon>Kickxellomycotina</taxon>
        <taxon>Kickxellomycetes</taxon>
        <taxon>Kickxellales</taxon>
        <taxon>Kickxellaceae</taxon>
        <taxon>Coemansia</taxon>
    </lineage>
</organism>
<feature type="region of interest" description="Disordered" evidence="1">
    <location>
        <begin position="1"/>
        <end position="29"/>
    </location>
</feature>
<evidence type="ECO:0000313" key="2">
    <source>
        <dbReference type="EMBL" id="KAJ2785091.1"/>
    </source>
</evidence>
<dbReference type="OrthoDB" id="5558473at2759"/>
<evidence type="ECO:0000313" key="3">
    <source>
        <dbReference type="Proteomes" id="UP001140172"/>
    </source>
</evidence>
<proteinExistence type="predicted"/>
<dbReference type="AlphaFoldDB" id="A0A9W8HHF9"/>
<evidence type="ECO:0000256" key="1">
    <source>
        <dbReference type="SAM" id="MobiDB-lite"/>
    </source>
</evidence>
<keyword evidence="3" id="KW-1185">Reference proteome</keyword>
<name>A0A9W8HHF9_9FUNG</name>
<gene>
    <name evidence="2" type="ORF">GGI15_002031</name>
</gene>
<dbReference type="Proteomes" id="UP001140172">
    <property type="component" value="Unassembled WGS sequence"/>
</dbReference>